<evidence type="ECO:0000313" key="1">
    <source>
        <dbReference type="EMBL" id="KAK3279217.1"/>
    </source>
</evidence>
<sequence>MLCMHRELGLGACTTLRVREVGQEGGVPWKYTAEEAHTLKEYGSWDQVEEQEIDVREDSVAANTMVGWDDKVSREHFHQDFEVRCVLEGEVVWDVRSKADTQLSDPGDRWIRAHVHAGQCAYIPKVIPL</sequence>
<gene>
    <name evidence="1" type="ORF">CYMTET_12887</name>
</gene>
<dbReference type="InterPro" id="IPR004313">
    <property type="entry name" value="ARD"/>
</dbReference>
<evidence type="ECO:0000313" key="2">
    <source>
        <dbReference type="Proteomes" id="UP001190700"/>
    </source>
</evidence>
<keyword evidence="2" id="KW-1185">Reference proteome</keyword>
<proteinExistence type="predicted"/>
<dbReference type="Gene3D" id="2.60.120.10">
    <property type="entry name" value="Jelly Rolls"/>
    <property type="match status" value="1"/>
</dbReference>
<dbReference type="SUPFAM" id="SSF51182">
    <property type="entry name" value="RmlC-like cupins"/>
    <property type="match status" value="1"/>
</dbReference>
<accession>A0AAE0GJF1</accession>
<name>A0AAE0GJF1_9CHLO</name>
<organism evidence="1 2">
    <name type="scientific">Cymbomonas tetramitiformis</name>
    <dbReference type="NCBI Taxonomy" id="36881"/>
    <lineage>
        <taxon>Eukaryota</taxon>
        <taxon>Viridiplantae</taxon>
        <taxon>Chlorophyta</taxon>
        <taxon>Pyramimonadophyceae</taxon>
        <taxon>Pyramimonadales</taxon>
        <taxon>Pyramimonadaceae</taxon>
        <taxon>Cymbomonas</taxon>
    </lineage>
</organism>
<comment type="caution">
    <text evidence="1">The sequence shown here is derived from an EMBL/GenBank/DDBJ whole genome shotgun (WGS) entry which is preliminary data.</text>
</comment>
<protein>
    <submittedName>
        <fullName evidence="1">Uncharacterized protein</fullName>
    </submittedName>
</protein>
<dbReference type="InterPro" id="IPR011051">
    <property type="entry name" value="RmlC_Cupin_sf"/>
</dbReference>
<dbReference type="Proteomes" id="UP001190700">
    <property type="component" value="Unassembled WGS sequence"/>
</dbReference>
<dbReference type="GO" id="GO:0010309">
    <property type="term" value="F:acireductone dioxygenase [iron(II)-requiring] activity"/>
    <property type="evidence" value="ECO:0007669"/>
    <property type="project" value="InterPro"/>
</dbReference>
<reference evidence="1 2" key="1">
    <citation type="journal article" date="2015" name="Genome Biol. Evol.">
        <title>Comparative Genomics of a Bacterivorous Green Alga Reveals Evolutionary Causalities and Consequences of Phago-Mixotrophic Mode of Nutrition.</title>
        <authorList>
            <person name="Burns J.A."/>
            <person name="Paasch A."/>
            <person name="Narechania A."/>
            <person name="Kim E."/>
        </authorList>
    </citation>
    <scope>NUCLEOTIDE SEQUENCE [LARGE SCALE GENOMIC DNA]</scope>
    <source>
        <strain evidence="1 2">PLY_AMNH</strain>
    </source>
</reference>
<dbReference type="EMBL" id="LGRX02005060">
    <property type="protein sequence ID" value="KAK3279217.1"/>
    <property type="molecule type" value="Genomic_DNA"/>
</dbReference>
<dbReference type="InterPro" id="IPR014710">
    <property type="entry name" value="RmlC-like_jellyroll"/>
</dbReference>
<dbReference type="AlphaFoldDB" id="A0AAE0GJF1"/>
<dbReference type="Pfam" id="PF03079">
    <property type="entry name" value="ARD"/>
    <property type="match status" value="1"/>
</dbReference>